<keyword evidence="4" id="KW-1185">Reference proteome</keyword>
<evidence type="ECO:0000256" key="1">
    <source>
        <dbReference type="SAM" id="MobiDB-lite"/>
    </source>
</evidence>
<reference evidence="3" key="1">
    <citation type="submission" date="2021-02" db="EMBL/GenBank/DDBJ databases">
        <authorList>
            <person name="Dougan E. K."/>
            <person name="Rhodes N."/>
            <person name="Thang M."/>
            <person name="Chan C."/>
        </authorList>
    </citation>
    <scope>NUCLEOTIDE SEQUENCE</scope>
</reference>
<feature type="compositionally biased region" description="Basic and acidic residues" evidence="1">
    <location>
        <begin position="136"/>
        <end position="148"/>
    </location>
</feature>
<sequence>MIIALRKSGCLGLPPSGSAAVDVSRRKKGKTMDESKCLEKLVKMGFDRDAACIALADNRGDATKAVLALVAAEKAGLKKPAETSNEKPEATSKSNAKKPKTATPASSEKLEAEEVASSKKLKAEKTKKSSAVKPTSSEKPEAKPESAAKIKTKKPVASPQEPPSKRTKKTQEEPEVDMVKELAEMLDEVKATKEKKDKKETKEKKDKKETKEKQDKKETKEKKDKKETKEKEEKEDKKKIKKDDKKDAEKKDETNNADSPPATPPPRVREPPASGEKVEKCDLRNLNPKSMARFFSPDTYKGTGDAPGPCKHQKLMERQATVASIELKGVDESPEPSTQIVGASPDMPRAERKRQFAALGRQLKSAAELHPALVAKYSAADDTTKFDMLREWMMNDGDLGSIYVEEKFTKVVENMNTDQYATVTIFQLEKEFGDSEEAKEFIQAPKIEKARMYRVLKCIMEEHRKGHRGETSVCVSGEVSDAAAKKSISESMQSGLKALDSTQFLDRETGKIVLNKKNKKENTKVLTAEEKLVDDFSKLVRFRGFSAKITERLRDIGGSKHCNVDSLKNFRTEMPNEIKKMEKIFETTQAADLQVPYDEFCQKATLIEDDLKEALRRKPKKAKTDAKPAKAKAPPS</sequence>
<name>A0A813C2R6_9DINO</name>
<evidence type="ECO:0000259" key="2">
    <source>
        <dbReference type="PROSITE" id="PS50030"/>
    </source>
</evidence>
<dbReference type="OrthoDB" id="433497at2759"/>
<dbReference type="Proteomes" id="UP000601435">
    <property type="component" value="Unassembled WGS sequence"/>
</dbReference>
<feature type="compositionally biased region" description="Basic and acidic residues" evidence="1">
    <location>
        <begin position="75"/>
        <end position="90"/>
    </location>
</feature>
<feature type="compositionally biased region" description="Basic and acidic residues" evidence="1">
    <location>
        <begin position="614"/>
        <end position="628"/>
    </location>
</feature>
<comment type="caution">
    <text evidence="3">The sequence shown here is derived from an EMBL/GenBank/DDBJ whole genome shotgun (WGS) entry which is preliminary data.</text>
</comment>
<dbReference type="PROSITE" id="PS50030">
    <property type="entry name" value="UBA"/>
    <property type="match status" value="1"/>
</dbReference>
<evidence type="ECO:0000313" key="4">
    <source>
        <dbReference type="Proteomes" id="UP000601435"/>
    </source>
</evidence>
<feature type="domain" description="UBA" evidence="2">
    <location>
        <begin position="31"/>
        <end position="72"/>
    </location>
</feature>
<feature type="region of interest" description="Disordered" evidence="1">
    <location>
        <begin position="614"/>
        <end position="636"/>
    </location>
</feature>
<accession>A0A813C2R6</accession>
<feature type="compositionally biased region" description="Basic and acidic residues" evidence="1">
    <location>
        <begin position="169"/>
        <end position="254"/>
    </location>
</feature>
<dbReference type="AlphaFoldDB" id="A0A813C2R6"/>
<organism evidence="3 4">
    <name type="scientific">Symbiodinium necroappetens</name>
    <dbReference type="NCBI Taxonomy" id="1628268"/>
    <lineage>
        <taxon>Eukaryota</taxon>
        <taxon>Sar</taxon>
        <taxon>Alveolata</taxon>
        <taxon>Dinophyceae</taxon>
        <taxon>Suessiales</taxon>
        <taxon>Symbiodiniaceae</taxon>
        <taxon>Symbiodinium</taxon>
    </lineage>
</organism>
<protein>
    <recommendedName>
        <fullName evidence="2">UBA domain-containing protein</fullName>
    </recommendedName>
</protein>
<feature type="region of interest" description="Disordered" evidence="1">
    <location>
        <begin position="330"/>
        <end position="351"/>
    </location>
</feature>
<evidence type="ECO:0000313" key="3">
    <source>
        <dbReference type="EMBL" id="CAE7938178.1"/>
    </source>
</evidence>
<proteinExistence type="predicted"/>
<dbReference type="EMBL" id="CAJNJA010085698">
    <property type="protein sequence ID" value="CAE7938178.1"/>
    <property type="molecule type" value="Genomic_DNA"/>
</dbReference>
<feature type="region of interest" description="Disordered" evidence="1">
    <location>
        <begin position="74"/>
        <end position="307"/>
    </location>
</feature>
<dbReference type="Gene3D" id="1.10.8.10">
    <property type="entry name" value="DNA helicase RuvA subunit, C-terminal domain"/>
    <property type="match status" value="1"/>
</dbReference>
<gene>
    <name evidence="3" type="ORF">SNEC2469_LOCUS33052</name>
</gene>
<dbReference type="InterPro" id="IPR015940">
    <property type="entry name" value="UBA"/>
</dbReference>